<dbReference type="AlphaFoldDB" id="A0A813M2D3"/>
<reference evidence="2" key="1">
    <citation type="submission" date="2021-02" db="EMBL/GenBank/DDBJ databases">
        <authorList>
            <person name="Nowell W R."/>
        </authorList>
    </citation>
    <scope>NUCLEOTIDE SEQUENCE</scope>
</reference>
<evidence type="ECO:0000313" key="3">
    <source>
        <dbReference type="EMBL" id="CAF3707745.1"/>
    </source>
</evidence>
<evidence type="ECO:0000313" key="4">
    <source>
        <dbReference type="Proteomes" id="UP000663860"/>
    </source>
</evidence>
<dbReference type="SUPFAM" id="SSF54518">
    <property type="entry name" value="Tubby C-terminal domain-like"/>
    <property type="match status" value="1"/>
</dbReference>
<dbReference type="EMBL" id="CAJNOE010000004">
    <property type="protein sequence ID" value="CAF0715383.1"/>
    <property type="molecule type" value="Genomic_DNA"/>
</dbReference>
<proteinExistence type="inferred from homology"/>
<dbReference type="Proteomes" id="UP000663860">
    <property type="component" value="Unassembled WGS sequence"/>
</dbReference>
<dbReference type="Proteomes" id="UP000663868">
    <property type="component" value="Unassembled WGS sequence"/>
</dbReference>
<gene>
    <name evidence="2" type="ORF">IZO911_LOCUS890</name>
    <name evidence="3" type="ORF">KXQ929_LOCUS11509</name>
</gene>
<evidence type="ECO:0000256" key="1">
    <source>
        <dbReference type="ARBA" id="ARBA00005437"/>
    </source>
</evidence>
<organism evidence="2 4">
    <name type="scientific">Adineta steineri</name>
    <dbReference type="NCBI Taxonomy" id="433720"/>
    <lineage>
        <taxon>Eukaryota</taxon>
        <taxon>Metazoa</taxon>
        <taxon>Spiralia</taxon>
        <taxon>Gnathifera</taxon>
        <taxon>Rotifera</taxon>
        <taxon>Eurotatoria</taxon>
        <taxon>Bdelloidea</taxon>
        <taxon>Adinetida</taxon>
        <taxon>Adinetidae</taxon>
        <taxon>Adineta</taxon>
    </lineage>
</organism>
<name>A0A813M2D3_9BILA</name>
<dbReference type="Pfam" id="PF04525">
    <property type="entry name" value="LOR"/>
    <property type="match status" value="1"/>
</dbReference>
<sequence length="184" mass="21538">MTSDEVCTSTLIQPCRYQIREKIFAFTNSFKIKDEFGQDKYTVRSKKWTLGKKLVLEDINGNALFKIRQNGIRFLDQFNILSARDGDSDRQIASIRQKFTFFKHSYIIYSIYGEYKMKGLDIFDHSFTLKNKNNKTIAIVNKKYFSFADSYGIQMIESNNDKQQEDHAFILALIIVLHCSLYCS</sequence>
<protein>
    <submittedName>
        <fullName evidence="2">Uncharacterized protein</fullName>
    </submittedName>
</protein>
<dbReference type="InterPro" id="IPR025659">
    <property type="entry name" value="Tubby-like_C"/>
</dbReference>
<comment type="similarity">
    <text evidence="1">Belongs to the LOR family.</text>
</comment>
<dbReference type="InterPro" id="IPR038595">
    <property type="entry name" value="LOR_sf"/>
</dbReference>
<comment type="caution">
    <text evidence="2">The sequence shown here is derived from an EMBL/GenBank/DDBJ whole genome shotgun (WGS) entry which is preliminary data.</text>
</comment>
<evidence type="ECO:0000313" key="2">
    <source>
        <dbReference type="EMBL" id="CAF0715383.1"/>
    </source>
</evidence>
<dbReference type="EMBL" id="CAJOBB010000568">
    <property type="protein sequence ID" value="CAF3707745.1"/>
    <property type="molecule type" value="Genomic_DNA"/>
</dbReference>
<dbReference type="Gene3D" id="2.40.160.200">
    <property type="entry name" value="LURP1-related"/>
    <property type="match status" value="1"/>
</dbReference>
<dbReference type="InterPro" id="IPR007612">
    <property type="entry name" value="LOR"/>
</dbReference>
<accession>A0A813M2D3</accession>